<dbReference type="KEGG" id="cbut:ATN24_19525"/>
<protein>
    <submittedName>
        <fullName evidence="3">Cupin domain-containing protein</fullName>
    </submittedName>
</protein>
<evidence type="ECO:0000313" key="7">
    <source>
        <dbReference type="Proteomes" id="UP000515243"/>
    </source>
</evidence>
<dbReference type="PANTHER" id="PTHR34571">
    <property type="entry name" value="(S)-UREIDOGLYCINE AMINOHYDROLASE"/>
    <property type="match status" value="1"/>
</dbReference>
<name>A0A0N8VXK8_CLOBU</name>
<gene>
    <name evidence="2" type="ORF">CBU02nite_24330</name>
    <name evidence="4" type="ORF">FF104_19290</name>
    <name evidence="3" type="ORF">GND98_017390</name>
</gene>
<dbReference type="GeneID" id="92946364"/>
<dbReference type="EMBL" id="WOFV02000083">
    <property type="protein sequence ID" value="NAS19578.1"/>
    <property type="molecule type" value="Genomic_DNA"/>
</dbReference>
<dbReference type="OrthoDB" id="9814939at2"/>
<dbReference type="GO" id="GO:0071522">
    <property type="term" value="F:ureidoglycine aminohydrolase activity"/>
    <property type="evidence" value="ECO:0007669"/>
    <property type="project" value="InterPro"/>
</dbReference>
<dbReference type="PANTHER" id="PTHR34571:SF1">
    <property type="entry name" value="(S)-UREIDOGLYCINE AMINOHYDROLASE"/>
    <property type="match status" value="1"/>
</dbReference>
<dbReference type="NCBIfam" id="TIGR03214">
    <property type="entry name" value="ura-cupin"/>
    <property type="match status" value="1"/>
</dbReference>
<evidence type="ECO:0000313" key="3">
    <source>
        <dbReference type="EMBL" id="NAS19578.1"/>
    </source>
</evidence>
<reference evidence="2 5" key="2">
    <citation type="submission" date="2019-07" db="EMBL/GenBank/DDBJ databases">
        <title>Whole genome shotgun sequence of Clostridium butyricum NBRC 3858.</title>
        <authorList>
            <person name="Hosoyama A."/>
            <person name="Uohara A."/>
            <person name="Ohji S."/>
            <person name="Ichikawa N."/>
        </authorList>
    </citation>
    <scope>NUCLEOTIDE SEQUENCE [LARGE SCALE GENOMIC DNA]</scope>
    <source>
        <strain evidence="2 5">NBRC 3858</strain>
    </source>
</reference>
<reference evidence="3 6" key="3">
    <citation type="submission" date="2020-01" db="EMBL/GenBank/DDBJ databases">
        <title>Genome sequence of a 1,3-propanediol producer, Clostridium butyricum S3.</title>
        <authorList>
            <person name="Zhou J."/>
        </authorList>
    </citation>
    <scope>NUCLEOTIDE SEQUENCE [LARGE SCALE GENOMIC DNA]</scope>
    <source>
        <strain evidence="3 6">S3</strain>
    </source>
</reference>
<dbReference type="InterPro" id="IPR017627">
    <property type="entry name" value="UGHY"/>
</dbReference>
<dbReference type="AlphaFoldDB" id="A0A0N8VXK8"/>
<proteinExistence type="predicted"/>
<dbReference type="RefSeq" id="WP_002581459.1">
    <property type="nucleotide sequence ID" value="NZ_AP019717.1"/>
</dbReference>
<dbReference type="Proteomes" id="UP000321089">
    <property type="component" value="Unassembled WGS sequence"/>
</dbReference>
<dbReference type="Proteomes" id="UP000515243">
    <property type="component" value="Chromosome 2"/>
</dbReference>
<evidence type="ECO:0000313" key="4">
    <source>
        <dbReference type="EMBL" id="QMW93064.1"/>
    </source>
</evidence>
<reference evidence="4 7" key="1">
    <citation type="submission" date="2019-05" db="EMBL/GenBank/DDBJ databases">
        <authorList>
            <person name="Schori C."/>
            <person name="Ahrens C."/>
        </authorList>
    </citation>
    <scope>NUCLEOTIDE SEQUENCE [LARGE SCALE GENOMIC DNA]</scope>
    <source>
        <strain evidence="4 7">DSM 10702</strain>
    </source>
</reference>
<sequence>MGYPKDLLSTRAVVKPGLYAVIPKDGLVNNVIPNIVDCRVSIVASPKMGASFVQYIIDVNIGGGTSSPFATEENIESFIYCVNGKIDIKIGDNTDILTDGGYAFAPAGCGLSFKNIGDENAKILLYKQVYIPLEGKEAKICIGNVNNIEYRIYDDMENVYIKDLLPTDLGYDMNMHILAFEPGGCHPIVETHVQEHGAYILSGEGMYLLDDTWMGIKKEDFIWFGPYVAQCAYGVGRELFAYIYSKDCNRDVSLL</sequence>
<dbReference type="InterPro" id="IPR013096">
    <property type="entry name" value="Cupin_2"/>
</dbReference>
<evidence type="ECO:0000259" key="1">
    <source>
        <dbReference type="Pfam" id="PF07883"/>
    </source>
</evidence>
<evidence type="ECO:0000313" key="6">
    <source>
        <dbReference type="Proteomes" id="UP000474042"/>
    </source>
</evidence>
<dbReference type="CDD" id="cd02212">
    <property type="entry name" value="cupin_UGlyAH_C"/>
    <property type="match status" value="1"/>
</dbReference>
<dbReference type="InterPro" id="IPR044704">
    <property type="entry name" value="UGlyAH_cupin_N"/>
</dbReference>
<accession>A0A0N8VXK8</accession>
<dbReference type="EMBL" id="BKBC01000036">
    <property type="protein sequence ID" value="GEQ21927.1"/>
    <property type="molecule type" value="Genomic_DNA"/>
</dbReference>
<evidence type="ECO:0000313" key="2">
    <source>
        <dbReference type="EMBL" id="GEQ21927.1"/>
    </source>
</evidence>
<feature type="domain" description="Cupin type-2" evidence="1">
    <location>
        <begin position="61"/>
        <end position="124"/>
    </location>
</feature>
<dbReference type="InterPro" id="IPR014710">
    <property type="entry name" value="RmlC-like_jellyroll"/>
</dbReference>
<dbReference type="Pfam" id="PF07883">
    <property type="entry name" value="Cupin_2"/>
    <property type="match status" value="1"/>
</dbReference>
<dbReference type="EMBL" id="CP040627">
    <property type="protein sequence ID" value="QMW93064.1"/>
    <property type="molecule type" value="Genomic_DNA"/>
</dbReference>
<evidence type="ECO:0000313" key="5">
    <source>
        <dbReference type="Proteomes" id="UP000321089"/>
    </source>
</evidence>
<dbReference type="InterPro" id="IPR011051">
    <property type="entry name" value="RmlC_Cupin_sf"/>
</dbReference>
<dbReference type="CDD" id="cd02211">
    <property type="entry name" value="cupin_UGlyAH_N"/>
    <property type="match status" value="1"/>
</dbReference>
<dbReference type="Proteomes" id="UP000474042">
    <property type="component" value="Unassembled WGS sequence"/>
</dbReference>
<dbReference type="SUPFAM" id="SSF51182">
    <property type="entry name" value="RmlC-like cupins"/>
    <property type="match status" value="1"/>
</dbReference>
<dbReference type="InterPro" id="IPR044697">
    <property type="entry name" value="UGlyAH_cupin_C"/>
</dbReference>
<organism evidence="2 5">
    <name type="scientific">Clostridium butyricum</name>
    <dbReference type="NCBI Taxonomy" id="1492"/>
    <lineage>
        <taxon>Bacteria</taxon>
        <taxon>Bacillati</taxon>
        <taxon>Bacillota</taxon>
        <taxon>Clostridia</taxon>
        <taxon>Eubacteriales</taxon>
        <taxon>Clostridiaceae</taxon>
        <taxon>Clostridium</taxon>
    </lineage>
</organism>
<dbReference type="Gene3D" id="2.60.120.10">
    <property type="entry name" value="Jelly Rolls"/>
    <property type="match status" value="2"/>
</dbReference>